<feature type="domain" description="AB hydrolase-1" evidence="2">
    <location>
        <begin position="47"/>
        <end position="283"/>
    </location>
</feature>
<sequence length="305" mass="33012">MSEEDLFVTLPSGCRICYRVTGEIGNGTPILVISGGQTAMTQTTVGLVELLASSPPDHPHCVVTFDSRDTGLSTSFPAPPDGEVPYTLDNMVDDVLGLIAHLKLERVHLVGLSMGGPIAWLTAGRLPEVVRSLALIFTSPVGRMQTAADKLPPPHREGTYLLVDAYDIPDDVDDHNGWIDLYTRLALALATQPSTEEEKAEKRRESEVTYRREKKSGTMATKANHSAAGGVRWPREALAMVKAPTVVIHAAKDQFFPLAHAEALRDGVDGATLVVVEDCGHELPVRVRPLIADAILENARKGETR</sequence>
<name>A0A086SV59_HAPC1</name>
<dbReference type="OrthoDB" id="190201at2759"/>
<dbReference type="InterPro" id="IPR029058">
    <property type="entry name" value="AB_hydrolase_fold"/>
</dbReference>
<protein>
    <submittedName>
        <fullName evidence="3">Rhodomycin D methylesterase-like protein</fullName>
    </submittedName>
</protein>
<keyword evidence="4" id="KW-1185">Reference proteome</keyword>
<dbReference type="GO" id="GO:0046503">
    <property type="term" value="P:glycerolipid catabolic process"/>
    <property type="evidence" value="ECO:0007669"/>
    <property type="project" value="TreeGrafter"/>
</dbReference>
<feature type="region of interest" description="Disordered" evidence="1">
    <location>
        <begin position="193"/>
        <end position="228"/>
    </location>
</feature>
<dbReference type="PANTHER" id="PTHR43433">
    <property type="entry name" value="HYDROLASE, ALPHA/BETA FOLD FAMILY PROTEIN"/>
    <property type="match status" value="1"/>
</dbReference>
<evidence type="ECO:0000313" key="3">
    <source>
        <dbReference type="EMBL" id="KFH40991.1"/>
    </source>
</evidence>
<dbReference type="Pfam" id="PF00561">
    <property type="entry name" value="Abhydrolase_1"/>
    <property type="match status" value="1"/>
</dbReference>
<dbReference type="InterPro" id="IPR000073">
    <property type="entry name" value="AB_hydrolase_1"/>
</dbReference>
<feature type="compositionally biased region" description="Basic and acidic residues" evidence="1">
    <location>
        <begin position="196"/>
        <end position="211"/>
    </location>
</feature>
<accession>A0A086SV59</accession>
<reference evidence="4" key="1">
    <citation type="journal article" date="2014" name="Genome Announc.">
        <title>Genome sequence and annotation of Acremonium chrysogenum, producer of the beta-lactam antibiotic cephalosporin C.</title>
        <authorList>
            <person name="Terfehr D."/>
            <person name="Dahlmann T.A."/>
            <person name="Specht T."/>
            <person name="Zadra I."/>
            <person name="Kuernsteiner H."/>
            <person name="Kueck U."/>
        </authorList>
    </citation>
    <scope>NUCLEOTIDE SEQUENCE [LARGE SCALE GENOMIC DNA]</scope>
    <source>
        <strain evidence="4">ATCC 11550 / CBS 779.69 / DSM 880 / IAM 14645 / JCM 23072 / IMI 49137</strain>
    </source>
</reference>
<proteinExistence type="predicted"/>
<dbReference type="InterPro" id="IPR050471">
    <property type="entry name" value="AB_hydrolase"/>
</dbReference>
<evidence type="ECO:0000256" key="1">
    <source>
        <dbReference type="SAM" id="MobiDB-lite"/>
    </source>
</evidence>
<evidence type="ECO:0000313" key="4">
    <source>
        <dbReference type="Proteomes" id="UP000029964"/>
    </source>
</evidence>
<dbReference type="HOGENOM" id="CLU_020336_0_2_1"/>
<dbReference type="AlphaFoldDB" id="A0A086SV59"/>
<evidence type="ECO:0000259" key="2">
    <source>
        <dbReference type="Pfam" id="PF00561"/>
    </source>
</evidence>
<dbReference type="Proteomes" id="UP000029964">
    <property type="component" value="Unassembled WGS sequence"/>
</dbReference>
<dbReference type="GO" id="GO:0004806">
    <property type="term" value="F:triacylglycerol lipase activity"/>
    <property type="evidence" value="ECO:0007669"/>
    <property type="project" value="TreeGrafter"/>
</dbReference>
<organism evidence="3 4">
    <name type="scientific">Hapsidospora chrysogenum (strain ATCC 11550 / CBS 779.69 / DSM 880 / IAM 14645 / JCM 23072 / IMI 49137)</name>
    <name type="common">Acremonium chrysogenum</name>
    <dbReference type="NCBI Taxonomy" id="857340"/>
    <lineage>
        <taxon>Eukaryota</taxon>
        <taxon>Fungi</taxon>
        <taxon>Dikarya</taxon>
        <taxon>Ascomycota</taxon>
        <taxon>Pezizomycotina</taxon>
        <taxon>Sordariomycetes</taxon>
        <taxon>Hypocreomycetidae</taxon>
        <taxon>Hypocreales</taxon>
        <taxon>Bionectriaceae</taxon>
        <taxon>Hapsidospora</taxon>
    </lineage>
</organism>
<dbReference type="SUPFAM" id="SSF53474">
    <property type="entry name" value="alpha/beta-Hydrolases"/>
    <property type="match status" value="1"/>
</dbReference>
<dbReference type="EMBL" id="JPKY01000152">
    <property type="protein sequence ID" value="KFH40991.1"/>
    <property type="molecule type" value="Genomic_DNA"/>
</dbReference>
<gene>
    <name evidence="3" type="ORF">ACRE_082850</name>
</gene>
<comment type="caution">
    <text evidence="3">The sequence shown here is derived from an EMBL/GenBank/DDBJ whole genome shotgun (WGS) entry which is preliminary data.</text>
</comment>
<dbReference type="PANTHER" id="PTHR43433:SF5">
    <property type="entry name" value="AB HYDROLASE-1 DOMAIN-CONTAINING PROTEIN"/>
    <property type="match status" value="1"/>
</dbReference>
<dbReference type="Gene3D" id="3.40.50.1820">
    <property type="entry name" value="alpha/beta hydrolase"/>
    <property type="match status" value="1"/>
</dbReference>